<dbReference type="PANTHER" id="PTHR22600:SF40">
    <property type="entry name" value="BETA-HEXOSAMINIDASE 1"/>
    <property type="match status" value="1"/>
</dbReference>
<dbReference type="InterPro" id="IPR025705">
    <property type="entry name" value="Beta_hexosaminidase_sua/sub"/>
</dbReference>
<dbReference type="AlphaFoldDB" id="A0AAV0M8G1"/>
<dbReference type="SUPFAM" id="SSF51445">
    <property type="entry name" value="(Trans)glycosidases"/>
    <property type="match status" value="1"/>
</dbReference>
<keyword evidence="6" id="KW-0326">Glycosidase</keyword>
<comment type="caution">
    <text evidence="10">The sequence shown here is derived from an EMBL/GenBank/DDBJ whole genome shotgun (WGS) entry which is preliminary data.</text>
</comment>
<dbReference type="EMBL" id="CAMGYJ010000007">
    <property type="protein sequence ID" value="CAI0443034.1"/>
    <property type="molecule type" value="Genomic_DNA"/>
</dbReference>
<evidence type="ECO:0000313" key="10">
    <source>
        <dbReference type="EMBL" id="CAI0443034.1"/>
    </source>
</evidence>
<dbReference type="Gene3D" id="3.30.379.10">
    <property type="entry name" value="Chitobiase/beta-hexosaminidase domain 2-like"/>
    <property type="match status" value="1"/>
</dbReference>
<evidence type="ECO:0000256" key="1">
    <source>
        <dbReference type="ARBA" id="ARBA00001231"/>
    </source>
</evidence>
<dbReference type="InterPro" id="IPR017853">
    <property type="entry name" value="GH"/>
</dbReference>
<comment type="catalytic activity">
    <reaction evidence="1">
        <text>Hydrolysis of terminal non-reducing N-acetyl-D-hexosamine residues in N-acetyl-beta-D-hexosaminides.</text>
        <dbReference type="EC" id="3.2.1.52"/>
    </reaction>
</comment>
<dbReference type="Proteomes" id="UP001154282">
    <property type="component" value="Unassembled WGS sequence"/>
</dbReference>
<dbReference type="GO" id="GO:0016020">
    <property type="term" value="C:membrane"/>
    <property type="evidence" value="ECO:0007669"/>
    <property type="project" value="TreeGrafter"/>
</dbReference>
<evidence type="ECO:0000259" key="9">
    <source>
        <dbReference type="Pfam" id="PF14845"/>
    </source>
</evidence>
<keyword evidence="7" id="KW-0732">Signal</keyword>
<keyword evidence="4" id="KW-0378">Hydrolase</keyword>
<feature type="domain" description="Glycoside hydrolase family 20 catalytic" evidence="8">
    <location>
        <begin position="199"/>
        <end position="233"/>
    </location>
</feature>
<organism evidence="10 11">
    <name type="scientific">Linum tenue</name>
    <dbReference type="NCBI Taxonomy" id="586396"/>
    <lineage>
        <taxon>Eukaryota</taxon>
        <taxon>Viridiplantae</taxon>
        <taxon>Streptophyta</taxon>
        <taxon>Embryophyta</taxon>
        <taxon>Tracheophyta</taxon>
        <taxon>Spermatophyta</taxon>
        <taxon>Magnoliopsida</taxon>
        <taxon>eudicotyledons</taxon>
        <taxon>Gunneridae</taxon>
        <taxon>Pentapetalae</taxon>
        <taxon>rosids</taxon>
        <taxon>fabids</taxon>
        <taxon>Malpighiales</taxon>
        <taxon>Linaceae</taxon>
        <taxon>Linum</taxon>
    </lineage>
</organism>
<dbReference type="GO" id="GO:0004563">
    <property type="term" value="F:beta-N-acetylhexosaminidase activity"/>
    <property type="evidence" value="ECO:0007669"/>
    <property type="project" value="UniProtKB-EC"/>
</dbReference>
<evidence type="ECO:0000256" key="2">
    <source>
        <dbReference type="ARBA" id="ARBA00006285"/>
    </source>
</evidence>
<comment type="similarity">
    <text evidence="2">Belongs to the glycosyl hydrolase 20 family.</text>
</comment>
<reference evidence="10" key="1">
    <citation type="submission" date="2022-08" db="EMBL/GenBank/DDBJ databases">
        <authorList>
            <person name="Gutierrez-Valencia J."/>
        </authorList>
    </citation>
    <scope>NUCLEOTIDE SEQUENCE</scope>
</reference>
<evidence type="ECO:0000259" key="8">
    <source>
        <dbReference type="Pfam" id="PF00728"/>
    </source>
</evidence>
<name>A0AAV0M8G1_9ROSI</name>
<dbReference type="PANTHER" id="PTHR22600">
    <property type="entry name" value="BETA-HEXOSAMINIDASE"/>
    <property type="match status" value="1"/>
</dbReference>
<dbReference type="Gene3D" id="3.20.20.80">
    <property type="entry name" value="Glycosidases"/>
    <property type="match status" value="1"/>
</dbReference>
<evidence type="ECO:0000256" key="6">
    <source>
        <dbReference type="ARBA" id="ARBA00023295"/>
    </source>
</evidence>
<dbReference type="GO" id="GO:0005975">
    <property type="term" value="P:carbohydrate metabolic process"/>
    <property type="evidence" value="ECO:0007669"/>
    <property type="project" value="InterPro"/>
</dbReference>
<dbReference type="InterPro" id="IPR015883">
    <property type="entry name" value="Glyco_hydro_20_cat"/>
</dbReference>
<evidence type="ECO:0000313" key="11">
    <source>
        <dbReference type="Proteomes" id="UP001154282"/>
    </source>
</evidence>
<dbReference type="InterPro" id="IPR029018">
    <property type="entry name" value="Hex-like_dom2"/>
</dbReference>
<dbReference type="GO" id="GO:0030203">
    <property type="term" value="P:glycosaminoglycan metabolic process"/>
    <property type="evidence" value="ECO:0007669"/>
    <property type="project" value="TreeGrafter"/>
</dbReference>
<evidence type="ECO:0000256" key="3">
    <source>
        <dbReference type="ARBA" id="ARBA00012663"/>
    </source>
</evidence>
<accession>A0AAV0M8G1</accession>
<evidence type="ECO:0000256" key="4">
    <source>
        <dbReference type="ARBA" id="ARBA00022801"/>
    </source>
</evidence>
<dbReference type="InterPro" id="IPR029019">
    <property type="entry name" value="HEX_eukaryotic_N"/>
</dbReference>
<dbReference type="PRINTS" id="PR00738">
    <property type="entry name" value="GLHYDRLASE20"/>
</dbReference>
<evidence type="ECO:0000256" key="7">
    <source>
        <dbReference type="SAM" id="SignalP"/>
    </source>
</evidence>
<protein>
    <recommendedName>
        <fullName evidence="3">beta-N-acetylhexosaminidase</fullName>
        <ecNumber evidence="3">3.2.1.52</ecNumber>
    </recommendedName>
</protein>
<feature type="chain" id="PRO_5043471502" description="beta-N-acetylhexosaminidase" evidence="7">
    <location>
        <begin position="30"/>
        <end position="242"/>
    </location>
</feature>
<sequence length="242" mass="26465">MKNHGAPNPPLAILLFALFTLLPLNPAAGAAHAGPLTYLWPLPADFNSGEQTLSVDPDLALVADGNGGKSAIIKDAFDRYKGIIFKRGGSGGRRSLGLERFAAGGRKGKRSASYDVAGLKIVVHSGSEELALGVDESYKLFIGKSDGQSIVWEATIEANTIYGALRGLETFSQLCVFDYGTKSVQIHKAPWFIQDKPRFNYRGMMIDTSRHYLPIEVIKQIIESMSYAKFVRYKLLVVELVI</sequence>
<gene>
    <name evidence="10" type="ORF">LITE_LOCUS27499</name>
</gene>
<evidence type="ECO:0000256" key="5">
    <source>
        <dbReference type="ARBA" id="ARBA00023180"/>
    </source>
</evidence>
<dbReference type="Pfam" id="PF00728">
    <property type="entry name" value="Glyco_hydro_20"/>
    <property type="match status" value="1"/>
</dbReference>
<proteinExistence type="inferred from homology"/>
<keyword evidence="5" id="KW-0325">Glycoprotein</keyword>
<dbReference type="Pfam" id="PF14845">
    <property type="entry name" value="Glycohydro_20b2"/>
    <property type="match status" value="1"/>
</dbReference>
<feature type="signal peptide" evidence="7">
    <location>
        <begin position="1"/>
        <end position="29"/>
    </location>
</feature>
<dbReference type="EC" id="3.2.1.52" evidence="3"/>
<feature type="domain" description="Beta-hexosaminidase eukaryotic type N-terminal" evidence="9">
    <location>
        <begin position="39"/>
        <end position="174"/>
    </location>
</feature>
<keyword evidence="11" id="KW-1185">Reference proteome</keyword>
<dbReference type="SUPFAM" id="SSF55545">
    <property type="entry name" value="beta-N-acetylhexosaminidase-like domain"/>
    <property type="match status" value="1"/>
</dbReference>